<name>A0A9X1LHR2_9FLAO</name>
<feature type="signal peptide" evidence="1">
    <location>
        <begin position="1"/>
        <end position="23"/>
    </location>
</feature>
<comment type="caution">
    <text evidence="2">The sequence shown here is derived from an EMBL/GenBank/DDBJ whole genome shotgun (WGS) entry which is preliminary data.</text>
</comment>
<reference evidence="2" key="1">
    <citation type="submission" date="2021-10" db="EMBL/GenBank/DDBJ databases">
        <title>Gramella sp. ASW11-100T, isolated from marine sediment.</title>
        <authorList>
            <person name="Xia C."/>
        </authorList>
    </citation>
    <scope>NUCLEOTIDE SEQUENCE</scope>
    <source>
        <strain evidence="2">ASW11-100</strain>
    </source>
</reference>
<evidence type="ECO:0000256" key="1">
    <source>
        <dbReference type="SAM" id="SignalP"/>
    </source>
</evidence>
<feature type="chain" id="PRO_5040853958" evidence="1">
    <location>
        <begin position="24"/>
        <end position="140"/>
    </location>
</feature>
<keyword evidence="1" id="KW-0732">Signal</keyword>
<keyword evidence="3" id="KW-1185">Reference proteome</keyword>
<dbReference type="InterPro" id="IPR027396">
    <property type="entry name" value="DsrEFH-like"/>
</dbReference>
<accession>A0A9X1LHR2</accession>
<evidence type="ECO:0000313" key="3">
    <source>
        <dbReference type="Proteomes" id="UP001139414"/>
    </source>
</evidence>
<dbReference type="EMBL" id="JAJBZG010000002">
    <property type="protein sequence ID" value="MCB7480555.1"/>
    <property type="molecule type" value="Genomic_DNA"/>
</dbReference>
<dbReference type="AlphaFoldDB" id="A0A9X1LHR2"/>
<evidence type="ECO:0000313" key="2">
    <source>
        <dbReference type="EMBL" id="MCB7480555.1"/>
    </source>
</evidence>
<organism evidence="2 3">
    <name type="scientific">Christiangramia sediminis</name>
    <dbReference type="NCBI Taxonomy" id="2881336"/>
    <lineage>
        <taxon>Bacteria</taxon>
        <taxon>Pseudomonadati</taxon>
        <taxon>Bacteroidota</taxon>
        <taxon>Flavobacteriia</taxon>
        <taxon>Flavobacteriales</taxon>
        <taxon>Flavobacteriaceae</taxon>
        <taxon>Christiangramia</taxon>
    </lineage>
</organism>
<dbReference type="Gene3D" id="3.40.1260.10">
    <property type="entry name" value="DsrEFH-like"/>
    <property type="match status" value="1"/>
</dbReference>
<protein>
    <submittedName>
        <fullName evidence="2">Sulfur reduction protein DsrE</fullName>
    </submittedName>
</protein>
<dbReference type="SUPFAM" id="SSF75169">
    <property type="entry name" value="DsrEFH-like"/>
    <property type="match status" value="1"/>
</dbReference>
<proteinExistence type="predicted"/>
<dbReference type="RefSeq" id="WP_229338675.1">
    <property type="nucleotide sequence ID" value="NZ_JAJBZG010000002.1"/>
</dbReference>
<dbReference type="Proteomes" id="UP001139414">
    <property type="component" value="Unassembled WGS sequence"/>
</dbReference>
<gene>
    <name evidence="2" type="ORF">LGQ90_04690</name>
</gene>
<sequence>MKTILYSIILLTLTLFTGTKVNAQQVQDSKHNYVVLTKKVPQLQPILITAEKLKEEDGSNFGKFEIIICGKNIGDITDPAKMEKFITKAENLGVKLVACGFSMNKFKVDKKDVPGKMEIVENGILYNFQLQKKGYISLSL</sequence>